<evidence type="ECO:0000256" key="10">
    <source>
        <dbReference type="ARBA" id="ARBA00023204"/>
    </source>
</evidence>
<name>A0ABP8G4V9_9BACT</name>
<dbReference type="Gene3D" id="3.90.320.10">
    <property type="match status" value="1"/>
</dbReference>
<comment type="catalytic activity">
    <reaction evidence="15">
        <text>ATP + H2O = ADP + phosphate + H(+)</text>
        <dbReference type="Rhea" id="RHEA:13065"/>
        <dbReference type="ChEBI" id="CHEBI:15377"/>
        <dbReference type="ChEBI" id="CHEBI:15378"/>
        <dbReference type="ChEBI" id="CHEBI:30616"/>
        <dbReference type="ChEBI" id="CHEBI:43474"/>
        <dbReference type="ChEBI" id="CHEBI:456216"/>
        <dbReference type="EC" id="5.6.2.4"/>
    </reaction>
</comment>
<dbReference type="Gene3D" id="1.10.486.10">
    <property type="entry name" value="PCRA, domain 4"/>
    <property type="match status" value="1"/>
</dbReference>
<evidence type="ECO:0000256" key="7">
    <source>
        <dbReference type="ARBA" id="ARBA00022839"/>
    </source>
</evidence>
<keyword evidence="7" id="KW-0269">Exonuclease</keyword>
<keyword evidence="3 16" id="KW-0547">Nucleotide-binding</keyword>
<dbReference type="InterPro" id="IPR013986">
    <property type="entry name" value="DExx_box_DNA_helicase_dom_sf"/>
</dbReference>
<evidence type="ECO:0000256" key="11">
    <source>
        <dbReference type="ARBA" id="ARBA00023235"/>
    </source>
</evidence>
<dbReference type="InterPro" id="IPR038726">
    <property type="entry name" value="PDDEXK_AddAB-type"/>
</dbReference>
<evidence type="ECO:0000256" key="13">
    <source>
        <dbReference type="ARBA" id="ARBA00034808"/>
    </source>
</evidence>
<keyword evidence="10" id="KW-0234">DNA repair</keyword>
<dbReference type="InterPro" id="IPR011604">
    <property type="entry name" value="PDDEXK-like_dom_sf"/>
</dbReference>
<organism evidence="19 20">
    <name type="scientific">Compostibacter hankyongensis</name>
    <dbReference type="NCBI Taxonomy" id="1007089"/>
    <lineage>
        <taxon>Bacteria</taxon>
        <taxon>Pseudomonadati</taxon>
        <taxon>Bacteroidota</taxon>
        <taxon>Chitinophagia</taxon>
        <taxon>Chitinophagales</taxon>
        <taxon>Chitinophagaceae</taxon>
        <taxon>Compostibacter</taxon>
    </lineage>
</organism>
<evidence type="ECO:0000256" key="9">
    <source>
        <dbReference type="ARBA" id="ARBA00023125"/>
    </source>
</evidence>
<dbReference type="PROSITE" id="PS51217">
    <property type="entry name" value="UVRD_HELICASE_CTER"/>
    <property type="match status" value="1"/>
</dbReference>
<evidence type="ECO:0000259" key="18">
    <source>
        <dbReference type="PROSITE" id="PS51217"/>
    </source>
</evidence>
<evidence type="ECO:0000256" key="15">
    <source>
        <dbReference type="ARBA" id="ARBA00048988"/>
    </source>
</evidence>
<dbReference type="PROSITE" id="PS51198">
    <property type="entry name" value="UVRD_HELICASE_ATP_BIND"/>
    <property type="match status" value="1"/>
</dbReference>
<dbReference type="Pfam" id="PF13361">
    <property type="entry name" value="UvrD_C"/>
    <property type="match status" value="2"/>
</dbReference>
<evidence type="ECO:0000256" key="14">
    <source>
        <dbReference type="ARBA" id="ARBA00034923"/>
    </source>
</evidence>
<evidence type="ECO:0000313" key="19">
    <source>
        <dbReference type="EMBL" id="GAA4317520.1"/>
    </source>
</evidence>
<gene>
    <name evidence="19" type="ORF">GCM10023143_29650</name>
</gene>
<comment type="catalytic activity">
    <reaction evidence="12">
        <text>Couples ATP hydrolysis with the unwinding of duplex DNA by translocating in the 3'-5' direction.</text>
        <dbReference type="EC" id="5.6.2.4"/>
    </reaction>
</comment>
<keyword evidence="2" id="KW-0540">Nuclease</keyword>
<keyword evidence="4" id="KW-0227">DNA damage</keyword>
<reference evidence="20" key="1">
    <citation type="journal article" date="2019" name="Int. J. Syst. Evol. Microbiol.">
        <title>The Global Catalogue of Microorganisms (GCM) 10K type strain sequencing project: providing services to taxonomists for standard genome sequencing and annotation.</title>
        <authorList>
            <consortium name="The Broad Institute Genomics Platform"/>
            <consortium name="The Broad Institute Genome Sequencing Center for Infectious Disease"/>
            <person name="Wu L."/>
            <person name="Ma J."/>
        </authorList>
    </citation>
    <scope>NUCLEOTIDE SEQUENCE [LARGE SCALE GENOMIC DNA]</scope>
    <source>
        <strain evidence="20">JCM 17664</strain>
    </source>
</reference>
<evidence type="ECO:0000259" key="17">
    <source>
        <dbReference type="PROSITE" id="PS51198"/>
    </source>
</evidence>
<feature type="binding site" evidence="16">
    <location>
        <begin position="38"/>
        <end position="45"/>
    </location>
    <ligand>
        <name>ATP</name>
        <dbReference type="ChEBI" id="CHEBI:30616"/>
    </ligand>
</feature>
<proteinExistence type="inferred from homology"/>
<evidence type="ECO:0000256" key="2">
    <source>
        <dbReference type="ARBA" id="ARBA00022722"/>
    </source>
</evidence>
<feature type="domain" description="UvrD-like helicase C-terminal" evidence="18">
    <location>
        <begin position="345"/>
        <end position="647"/>
    </location>
</feature>
<evidence type="ECO:0000256" key="8">
    <source>
        <dbReference type="ARBA" id="ARBA00022840"/>
    </source>
</evidence>
<dbReference type="Pfam" id="PF00580">
    <property type="entry name" value="UvrD-helicase"/>
    <property type="match status" value="1"/>
</dbReference>
<dbReference type="PANTHER" id="PTHR11070">
    <property type="entry name" value="UVRD / RECB / PCRA DNA HELICASE FAMILY MEMBER"/>
    <property type="match status" value="1"/>
</dbReference>
<protein>
    <recommendedName>
        <fullName evidence="13">DNA 3'-5' helicase</fullName>
        <ecNumber evidence="13">5.6.2.4</ecNumber>
    </recommendedName>
    <alternativeName>
        <fullName evidence="14">DNA 3'-5' helicase II</fullName>
    </alternativeName>
</protein>
<keyword evidence="20" id="KW-1185">Reference proteome</keyword>
<sequence length="1048" mass="120865">MSILREQLTAGFEKIYRQLNEQQRRAVDHLEGPVMVIAGPGTGKTQLLAARIGRILQETDALPENILCLTYTDAGAVAMRQRLQSFIGAEAYRVNIHTFHAFCNDIIQDNRTLFEKNSLEPVSELERIELIKTIVDGLDKDNPLKRYRGDAYFEISNLKNLYSDMKREGWDAAFIKTGIREYLEDLPNREAFIYKTSRAGKYNKGDLKQEAIENEKDKMARTAAAADTFVIYQELLHRHNRYDFEDMINWVLTAFREHPYLLAQCREQYQYILVDEYQDTSGSQNALVSALLGDDPTPNIFVVGDDDQSIYRFQGANVVNMLNFAQAYAPVLYTIVLTENYRSVQPVLDVSRALIGHNEERLVNKLPGLEKVLKAAHPDRMHDLTVPRLCIYANPFQEMAGLAGELESLIREQGVPPEHIAVIYRENKYGEALSRFLQMKDIPVYAKRKQDLFKEPLAVKLLTLLRYIAAETEVPYSGDGLLFEILHYDLYGVPPVEVARLSVEVAEKSFREKTSLRAYLQDWLKTRNPTLFEQRPHEALFEVARKLEGWIGAAFNTTLQELTERVIREGGFLPHVLQSPDKVWLMQVLSAVFDFVKAETRRNPELNIGGLVRTLDLMERNGLPVAINRILGNEHGVNLLTAHGAKGLEFEYVFLAGGNATNWEKKRKPSSGYTLPDTLLETPAKYQEEEELRRLFFVAVTRARRHLSISWCRENNEGKALEPSRFIAELREGSDLPEETVTPDSNRLADFAALEFTAAAPRISAEGQEWIDRLLDKFVMNVTALNNYLDCPLKFYYNNLLRVPSGRSEATEFGSAVHHALERLFLKMQESEDRSFPAEEVLLNDFRWFMHHHRESFTREAYARRMEYGQDILRHYYQQYAAGWNKVVSIELNVRHVVVDGIPLKGKLDKLEFNGNAVNVVDYKTGNYERKGTREKLLPPNEKNPLGGDYWRQAVFYKLLLDHYKLKDWRVASTEFDFIEPNKKKEYYKHRIDITAEDTATVLSQVKTVWQQIRQREFYTGCGKPDCHWCHFTSTHHQQLETEDAETE</sequence>
<comment type="caution">
    <text evidence="19">The sequence shown here is derived from an EMBL/GenBank/DDBJ whole genome shotgun (WGS) entry which is preliminary data.</text>
</comment>
<accession>A0ABP8G4V9</accession>
<dbReference type="InterPro" id="IPR014016">
    <property type="entry name" value="UvrD-like_ATP-bd"/>
</dbReference>
<dbReference type="Gene3D" id="3.40.50.300">
    <property type="entry name" value="P-loop containing nucleotide triphosphate hydrolases"/>
    <property type="match status" value="2"/>
</dbReference>
<dbReference type="Gene3D" id="1.10.10.160">
    <property type="match status" value="1"/>
</dbReference>
<dbReference type="PANTHER" id="PTHR11070:SF2">
    <property type="entry name" value="ATP-DEPENDENT DNA HELICASE SRS2"/>
    <property type="match status" value="1"/>
</dbReference>
<evidence type="ECO:0000256" key="1">
    <source>
        <dbReference type="ARBA" id="ARBA00009922"/>
    </source>
</evidence>
<comment type="similarity">
    <text evidence="1">Belongs to the helicase family. UvrD subfamily.</text>
</comment>
<dbReference type="SUPFAM" id="SSF52540">
    <property type="entry name" value="P-loop containing nucleoside triphosphate hydrolases"/>
    <property type="match status" value="1"/>
</dbReference>
<dbReference type="GO" id="GO:0004386">
    <property type="term" value="F:helicase activity"/>
    <property type="evidence" value="ECO:0007669"/>
    <property type="project" value="UniProtKB-KW"/>
</dbReference>
<evidence type="ECO:0000256" key="12">
    <source>
        <dbReference type="ARBA" id="ARBA00034617"/>
    </source>
</evidence>
<evidence type="ECO:0000256" key="5">
    <source>
        <dbReference type="ARBA" id="ARBA00022801"/>
    </source>
</evidence>
<keyword evidence="9" id="KW-0238">DNA-binding</keyword>
<keyword evidence="5 16" id="KW-0378">Hydrolase</keyword>
<feature type="domain" description="UvrD-like helicase ATP-binding" evidence="17">
    <location>
        <begin position="17"/>
        <end position="344"/>
    </location>
</feature>
<evidence type="ECO:0000256" key="6">
    <source>
        <dbReference type="ARBA" id="ARBA00022806"/>
    </source>
</evidence>
<dbReference type="InterPro" id="IPR000212">
    <property type="entry name" value="DNA_helicase_UvrD/REP"/>
</dbReference>
<dbReference type="InterPro" id="IPR027417">
    <property type="entry name" value="P-loop_NTPase"/>
</dbReference>
<keyword evidence="11" id="KW-0413">Isomerase</keyword>
<dbReference type="EMBL" id="BAABFN010000020">
    <property type="protein sequence ID" value="GAA4317520.1"/>
    <property type="molecule type" value="Genomic_DNA"/>
</dbReference>
<dbReference type="Proteomes" id="UP001501207">
    <property type="component" value="Unassembled WGS sequence"/>
</dbReference>
<dbReference type="InterPro" id="IPR014017">
    <property type="entry name" value="DNA_helicase_UvrD-like_C"/>
</dbReference>
<keyword evidence="6 16" id="KW-0347">Helicase</keyword>
<evidence type="ECO:0000313" key="20">
    <source>
        <dbReference type="Proteomes" id="UP001501207"/>
    </source>
</evidence>
<keyword evidence="8 16" id="KW-0067">ATP-binding</keyword>
<dbReference type="EC" id="5.6.2.4" evidence="13"/>
<evidence type="ECO:0000256" key="4">
    <source>
        <dbReference type="ARBA" id="ARBA00022763"/>
    </source>
</evidence>
<dbReference type="CDD" id="cd17932">
    <property type="entry name" value="DEXQc_UvrD"/>
    <property type="match status" value="1"/>
</dbReference>
<dbReference type="RefSeq" id="WP_344980725.1">
    <property type="nucleotide sequence ID" value="NZ_BAABFN010000020.1"/>
</dbReference>
<evidence type="ECO:0000256" key="16">
    <source>
        <dbReference type="PROSITE-ProRule" id="PRU00560"/>
    </source>
</evidence>
<dbReference type="Pfam" id="PF12705">
    <property type="entry name" value="PDDEXK_1"/>
    <property type="match status" value="1"/>
</dbReference>
<evidence type="ECO:0000256" key="3">
    <source>
        <dbReference type="ARBA" id="ARBA00022741"/>
    </source>
</evidence>